<feature type="compositionally biased region" description="Low complexity" evidence="1">
    <location>
        <begin position="288"/>
        <end position="301"/>
    </location>
</feature>
<feature type="compositionally biased region" description="Polar residues" evidence="1">
    <location>
        <begin position="1"/>
        <end position="14"/>
    </location>
</feature>
<gene>
    <name evidence="2" type="ORF">ACHAWO_006108</name>
</gene>
<keyword evidence="3" id="KW-1185">Reference proteome</keyword>
<name>A0ABD3N028_9STRA</name>
<proteinExistence type="predicted"/>
<dbReference type="EMBL" id="JALLPJ020001391">
    <property type="protein sequence ID" value="KAL3766080.1"/>
    <property type="molecule type" value="Genomic_DNA"/>
</dbReference>
<comment type="caution">
    <text evidence="2">The sequence shown here is derived from an EMBL/GenBank/DDBJ whole genome shotgun (WGS) entry which is preliminary data.</text>
</comment>
<evidence type="ECO:0000313" key="3">
    <source>
        <dbReference type="Proteomes" id="UP001530400"/>
    </source>
</evidence>
<sequence length="333" mass="37739">MTSNMDPHQFQSYYKSDQVSESKQKSSSEEETVPQEYAPSIEPLQIQVSSTFDADMILRKIIEDRSAILALRSEAERNEQELLKAKVWQMQTSEQLLNAEKEISRHIAKAKYDIAEYNESSKQYINGFVAAFQNGEIEKLSHHPFLPSLKDLEEAIARRKAIVIEKVQADDRVRKLEIISSRHHIAKTVLKKNEEAFVRAISIAKQQFSDSCGSWLQQFEVLASNLPDKNKVSVHLQGRHHAALGNNMAHENHHVKRPRQFQFPEDQNETLKRQKAVADLRHDHHETSPSTSPASLAALSSHTNTEPAADLSHANSDFMNDMAIAEALTRLGS</sequence>
<dbReference type="AlphaFoldDB" id="A0ABD3N028"/>
<reference evidence="2 3" key="1">
    <citation type="submission" date="2024-10" db="EMBL/GenBank/DDBJ databases">
        <title>Updated reference genomes for cyclostephanoid diatoms.</title>
        <authorList>
            <person name="Roberts W.R."/>
            <person name="Alverson A.J."/>
        </authorList>
    </citation>
    <scope>NUCLEOTIDE SEQUENCE [LARGE SCALE GENOMIC DNA]</scope>
    <source>
        <strain evidence="2 3">AJA010-31</strain>
    </source>
</reference>
<protein>
    <submittedName>
        <fullName evidence="2">Uncharacterized protein</fullName>
    </submittedName>
</protein>
<feature type="region of interest" description="Disordered" evidence="1">
    <location>
        <begin position="1"/>
        <end position="38"/>
    </location>
</feature>
<organism evidence="2 3">
    <name type="scientific">Cyclotella atomus</name>
    <dbReference type="NCBI Taxonomy" id="382360"/>
    <lineage>
        <taxon>Eukaryota</taxon>
        <taxon>Sar</taxon>
        <taxon>Stramenopiles</taxon>
        <taxon>Ochrophyta</taxon>
        <taxon>Bacillariophyta</taxon>
        <taxon>Coscinodiscophyceae</taxon>
        <taxon>Thalassiosirophycidae</taxon>
        <taxon>Stephanodiscales</taxon>
        <taxon>Stephanodiscaceae</taxon>
        <taxon>Cyclotella</taxon>
    </lineage>
</organism>
<evidence type="ECO:0000313" key="2">
    <source>
        <dbReference type="EMBL" id="KAL3766080.1"/>
    </source>
</evidence>
<feature type="compositionally biased region" description="Basic and acidic residues" evidence="1">
    <location>
        <begin position="18"/>
        <end position="28"/>
    </location>
</feature>
<dbReference type="Proteomes" id="UP001530400">
    <property type="component" value="Unassembled WGS sequence"/>
</dbReference>
<accession>A0ABD3N028</accession>
<feature type="region of interest" description="Disordered" evidence="1">
    <location>
        <begin position="279"/>
        <end position="314"/>
    </location>
</feature>
<evidence type="ECO:0000256" key="1">
    <source>
        <dbReference type="SAM" id="MobiDB-lite"/>
    </source>
</evidence>